<name>A0A6I3SN81_HELMO</name>
<protein>
    <submittedName>
        <fullName evidence="5">Anaerobic glycerol-3-phosphate dehydrogenase subunit B</fullName>
        <ecNumber evidence="5">1.1.5.3</ecNumber>
    </submittedName>
</protein>
<dbReference type="Gene3D" id="3.50.50.60">
    <property type="entry name" value="FAD/NAD(P)-binding domain"/>
    <property type="match status" value="2"/>
</dbReference>
<organism evidence="5 6">
    <name type="scientific">Heliobacterium mobile</name>
    <name type="common">Heliobacillus mobilis</name>
    <dbReference type="NCBI Taxonomy" id="28064"/>
    <lineage>
        <taxon>Bacteria</taxon>
        <taxon>Bacillati</taxon>
        <taxon>Bacillota</taxon>
        <taxon>Clostridia</taxon>
        <taxon>Eubacteriales</taxon>
        <taxon>Heliobacteriaceae</taxon>
        <taxon>Heliobacterium</taxon>
    </lineage>
</organism>
<dbReference type="PIRSF" id="PIRSF000141">
    <property type="entry name" value="Anaerobic_G3P_dh"/>
    <property type="match status" value="1"/>
</dbReference>
<sequence>MNKKTDVLVIGAGLSGMMAAARAAQSGKKVTLLTKGMGTLSLTSGCIDLWGYEVDNPKQPCGNPFTQIQKVVEQNPGHPYAKVYDVLKESLTFFQDICDKDGLTYRDNGGENWLLPTAVGTLRPTYLAPASMAVKDLNKVKQIVVAGFDELKDFYPEVLVTNLKKSKLLRPDCELTVAHLKSGWKKLYATSLAHRLEQPEGQQEAIRQLKPLIKPGAIVLFPPALGERRDIDVAGLISKGLGCSVYEVTNLPPALPGQRLQDLFLKYLKNQGVTVILSSTVTGAQVAGNRCSHVTAEGAGKTFTISAQTYILATGSFVGGGFDSKPGQIEETIFGLPINTGDGKWASGEFLSLKGHPFNRFGIDVNNRLQPVDGQSKVILENVLVTGANLSGSEFSIEKCGNGVALASGFKAGKLAGEVSR</sequence>
<dbReference type="GO" id="GO:0009331">
    <property type="term" value="C:glycerol-3-phosphate dehydrogenase (FAD) complex"/>
    <property type="evidence" value="ECO:0007669"/>
    <property type="project" value="InterPro"/>
</dbReference>
<evidence type="ECO:0000256" key="2">
    <source>
        <dbReference type="ARBA" id="ARBA00022643"/>
    </source>
</evidence>
<keyword evidence="3 5" id="KW-0560">Oxidoreductase</keyword>
<dbReference type="InterPro" id="IPR036188">
    <property type="entry name" value="FAD/NAD-bd_sf"/>
</dbReference>
<dbReference type="NCBIfam" id="TIGR03378">
    <property type="entry name" value="glycerol3P_GlpB"/>
    <property type="match status" value="1"/>
</dbReference>
<reference evidence="5 6" key="1">
    <citation type="submission" date="2019-11" db="EMBL/GenBank/DDBJ databases">
        <title>Whole-genome sequence of a the green, strictly anaerobic photosynthetic bacterium Heliobacillus mobilis DSM 6151.</title>
        <authorList>
            <person name="Kyndt J.A."/>
            <person name="Meyer T.E."/>
        </authorList>
    </citation>
    <scope>NUCLEOTIDE SEQUENCE [LARGE SCALE GENOMIC DNA]</scope>
    <source>
        <strain evidence="5 6">DSM 6151</strain>
    </source>
</reference>
<comment type="caution">
    <text evidence="5">The sequence shown here is derived from an EMBL/GenBank/DDBJ whole genome shotgun (WGS) entry which is preliminary data.</text>
</comment>
<proteinExistence type="predicted"/>
<accession>A0A6I3SN81</accession>
<evidence type="ECO:0000313" key="5">
    <source>
        <dbReference type="EMBL" id="MTV50196.1"/>
    </source>
</evidence>
<keyword evidence="2" id="KW-0288">FMN</keyword>
<evidence type="ECO:0000256" key="1">
    <source>
        <dbReference type="ARBA" id="ARBA00022630"/>
    </source>
</evidence>
<dbReference type="SUPFAM" id="SSF51905">
    <property type="entry name" value="FAD/NAD(P)-binding domain"/>
    <property type="match status" value="1"/>
</dbReference>
<dbReference type="InterPro" id="IPR003953">
    <property type="entry name" value="FAD-dep_OxRdtase_2_FAD-bd"/>
</dbReference>
<dbReference type="EMBL" id="WNKU01000020">
    <property type="protein sequence ID" value="MTV50196.1"/>
    <property type="molecule type" value="Genomic_DNA"/>
</dbReference>
<dbReference type="GO" id="GO:0004368">
    <property type="term" value="F:glycerol-3-phosphate dehydrogenase (quinone) activity"/>
    <property type="evidence" value="ECO:0007669"/>
    <property type="project" value="UniProtKB-EC"/>
</dbReference>
<gene>
    <name evidence="5" type="primary">glpB</name>
    <name evidence="5" type="ORF">GJ688_14560</name>
</gene>
<dbReference type="Proteomes" id="UP000430670">
    <property type="component" value="Unassembled WGS sequence"/>
</dbReference>
<dbReference type="RefSeq" id="WP_155477285.1">
    <property type="nucleotide sequence ID" value="NZ_WNKU01000020.1"/>
</dbReference>
<evidence type="ECO:0000256" key="3">
    <source>
        <dbReference type="ARBA" id="ARBA00023002"/>
    </source>
</evidence>
<dbReference type="AlphaFoldDB" id="A0A6I3SN81"/>
<dbReference type="EC" id="1.1.5.3" evidence="5"/>
<dbReference type="InterPro" id="IPR009158">
    <property type="entry name" value="G3P_DH_GlpB_su"/>
</dbReference>
<dbReference type="OrthoDB" id="140595at2"/>
<feature type="domain" description="FAD-dependent oxidoreductase 2 FAD-binding" evidence="4">
    <location>
        <begin position="6"/>
        <end position="404"/>
    </location>
</feature>
<keyword evidence="1" id="KW-0285">Flavoprotein</keyword>
<evidence type="ECO:0000313" key="6">
    <source>
        <dbReference type="Proteomes" id="UP000430670"/>
    </source>
</evidence>
<keyword evidence="6" id="KW-1185">Reference proteome</keyword>
<dbReference type="PRINTS" id="PR00469">
    <property type="entry name" value="PNDRDTASEII"/>
</dbReference>
<evidence type="ECO:0000259" key="4">
    <source>
        <dbReference type="Pfam" id="PF00890"/>
    </source>
</evidence>
<dbReference type="Pfam" id="PF00890">
    <property type="entry name" value="FAD_binding_2"/>
    <property type="match status" value="1"/>
</dbReference>